<dbReference type="Pfam" id="PF00931">
    <property type="entry name" value="NB-ARC"/>
    <property type="match status" value="1"/>
</dbReference>
<dbReference type="Gene3D" id="3.80.10.10">
    <property type="entry name" value="Ribonuclease Inhibitor"/>
    <property type="match status" value="1"/>
</dbReference>
<dbReference type="Pfam" id="PF02892">
    <property type="entry name" value="zf-BED"/>
    <property type="match status" value="1"/>
</dbReference>
<evidence type="ECO:0000313" key="10">
    <source>
        <dbReference type="Proteomes" id="UP000604825"/>
    </source>
</evidence>
<dbReference type="SMART" id="SM00614">
    <property type="entry name" value="ZnF_BED"/>
    <property type="match status" value="1"/>
</dbReference>
<dbReference type="GO" id="GO:0008270">
    <property type="term" value="F:zinc ion binding"/>
    <property type="evidence" value="ECO:0007669"/>
    <property type="project" value="UniProtKB-KW"/>
</dbReference>
<evidence type="ECO:0000256" key="1">
    <source>
        <dbReference type="ARBA" id="ARBA00022723"/>
    </source>
</evidence>
<keyword evidence="10" id="KW-1185">Reference proteome</keyword>
<dbReference type="InterPro" id="IPR027417">
    <property type="entry name" value="P-loop_NTPase"/>
</dbReference>
<dbReference type="GO" id="GO:0043531">
    <property type="term" value="F:ADP binding"/>
    <property type="evidence" value="ECO:0007669"/>
    <property type="project" value="InterPro"/>
</dbReference>
<dbReference type="Pfam" id="PF23559">
    <property type="entry name" value="WHD_DRP"/>
    <property type="match status" value="1"/>
</dbReference>
<evidence type="ECO:0000259" key="8">
    <source>
        <dbReference type="Pfam" id="PF23559"/>
    </source>
</evidence>
<dbReference type="InterPro" id="IPR058922">
    <property type="entry name" value="WHD_DRP"/>
</dbReference>
<feature type="domain" description="NB-ARC" evidence="6">
    <location>
        <begin position="300"/>
        <end position="469"/>
    </location>
</feature>
<evidence type="ECO:0000259" key="7">
    <source>
        <dbReference type="Pfam" id="PF02892"/>
    </source>
</evidence>
<dbReference type="SUPFAM" id="SSF52058">
    <property type="entry name" value="L domain-like"/>
    <property type="match status" value="1"/>
</dbReference>
<proteinExistence type="predicted"/>
<feature type="domain" description="BED-type" evidence="7">
    <location>
        <begin position="137"/>
        <end position="177"/>
    </location>
</feature>
<feature type="region of interest" description="Disordered" evidence="5">
    <location>
        <begin position="97"/>
        <end position="126"/>
    </location>
</feature>
<dbReference type="PANTHER" id="PTHR36766:SF64">
    <property type="entry name" value="OS12G0206100 PROTEIN"/>
    <property type="match status" value="1"/>
</dbReference>
<dbReference type="GO" id="GO:0003677">
    <property type="term" value="F:DNA binding"/>
    <property type="evidence" value="ECO:0007669"/>
    <property type="project" value="InterPro"/>
</dbReference>
<dbReference type="Proteomes" id="UP000604825">
    <property type="component" value="Unassembled WGS sequence"/>
</dbReference>
<feature type="domain" description="Disease resistance protein winged helix" evidence="8">
    <location>
        <begin position="516"/>
        <end position="589"/>
    </location>
</feature>
<dbReference type="InterPro" id="IPR002182">
    <property type="entry name" value="NB-ARC"/>
</dbReference>
<comment type="caution">
    <text evidence="9">The sequence shown here is derived from an EMBL/GenBank/DDBJ whole genome shotgun (WGS) entry which is preliminary data.</text>
</comment>
<feature type="region of interest" description="Disordered" evidence="5">
    <location>
        <begin position="188"/>
        <end position="208"/>
    </location>
</feature>
<dbReference type="SUPFAM" id="SSF52540">
    <property type="entry name" value="P-loop containing nucleoside triphosphate hydrolases"/>
    <property type="match status" value="1"/>
</dbReference>
<feature type="compositionally biased region" description="Polar residues" evidence="5">
    <location>
        <begin position="189"/>
        <end position="207"/>
    </location>
</feature>
<evidence type="ECO:0000256" key="3">
    <source>
        <dbReference type="ARBA" id="ARBA00022821"/>
    </source>
</evidence>
<protein>
    <recommendedName>
        <fullName evidence="11">BED-type domain-containing protein</fullName>
    </recommendedName>
</protein>
<name>A0A811SJJ9_9POAL</name>
<organism evidence="9 10">
    <name type="scientific">Miscanthus lutarioriparius</name>
    <dbReference type="NCBI Taxonomy" id="422564"/>
    <lineage>
        <taxon>Eukaryota</taxon>
        <taxon>Viridiplantae</taxon>
        <taxon>Streptophyta</taxon>
        <taxon>Embryophyta</taxon>
        <taxon>Tracheophyta</taxon>
        <taxon>Spermatophyta</taxon>
        <taxon>Magnoliopsida</taxon>
        <taxon>Liliopsida</taxon>
        <taxon>Poales</taxon>
        <taxon>Poaceae</taxon>
        <taxon>PACMAD clade</taxon>
        <taxon>Panicoideae</taxon>
        <taxon>Andropogonodae</taxon>
        <taxon>Andropogoneae</taxon>
        <taxon>Saccharinae</taxon>
        <taxon>Miscanthus</taxon>
    </lineage>
</organism>
<evidence type="ECO:0000259" key="6">
    <source>
        <dbReference type="Pfam" id="PF00931"/>
    </source>
</evidence>
<feature type="compositionally biased region" description="Polar residues" evidence="5">
    <location>
        <begin position="116"/>
        <end position="126"/>
    </location>
</feature>
<dbReference type="InterPro" id="IPR032675">
    <property type="entry name" value="LRR_dom_sf"/>
</dbReference>
<evidence type="ECO:0000256" key="5">
    <source>
        <dbReference type="SAM" id="MobiDB-lite"/>
    </source>
</evidence>
<accession>A0A811SJJ9</accession>
<dbReference type="OrthoDB" id="1534087at2759"/>
<dbReference type="EMBL" id="CAJGYO010000660">
    <property type="protein sequence ID" value="CAD6343021.1"/>
    <property type="molecule type" value="Genomic_DNA"/>
</dbReference>
<dbReference type="PANTHER" id="PTHR36766">
    <property type="entry name" value="PLANT BROAD-SPECTRUM MILDEW RESISTANCE PROTEIN RPW8"/>
    <property type="match status" value="1"/>
</dbReference>
<dbReference type="PRINTS" id="PR00364">
    <property type="entry name" value="DISEASERSIST"/>
</dbReference>
<gene>
    <name evidence="9" type="ORF">NCGR_LOCUS67119</name>
</gene>
<reference evidence="9" key="1">
    <citation type="submission" date="2020-10" db="EMBL/GenBank/DDBJ databases">
        <authorList>
            <person name="Han B."/>
            <person name="Lu T."/>
            <person name="Zhao Q."/>
            <person name="Huang X."/>
            <person name="Zhao Y."/>
        </authorList>
    </citation>
    <scope>NUCLEOTIDE SEQUENCE</scope>
</reference>
<dbReference type="AlphaFoldDB" id="A0A811SJJ9"/>
<dbReference type="InterPro" id="IPR036236">
    <property type="entry name" value="Znf_C2H2_sf"/>
</dbReference>
<evidence type="ECO:0000256" key="2">
    <source>
        <dbReference type="ARBA" id="ARBA00022771"/>
    </source>
</evidence>
<evidence type="ECO:0000313" key="9">
    <source>
        <dbReference type="EMBL" id="CAD6343021.1"/>
    </source>
</evidence>
<dbReference type="Gene3D" id="3.40.50.300">
    <property type="entry name" value="P-loop containing nucleotide triphosphate hydrolases"/>
    <property type="match status" value="1"/>
</dbReference>
<keyword evidence="3" id="KW-0611">Plant defense</keyword>
<dbReference type="InterPro" id="IPR003656">
    <property type="entry name" value="Znf_BED"/>
</dbReference>
<dbReference type="SUPFAM" id="SSF57667">
    <property type="entry name" value="beta-beta-alpha zinc fingers"/>
    <property type="match status" value="1"/>
</dbReference>
<evidence type="ECO:0008006" key="11">
    <source>
        <dbReference type="Google" id="ProtNLM"/>
    </source>
</evidence>
<keyword evidence="1" id="KW-0479">Metal-binding</keyword>
<sequence length="1042" mass="116616">MSRQDLLEAGEATAVVGAIIWLAQTILETLQPGKLADWLRQVGLTAAIEELKSEVERMETVVNVMISPAIGPEGIVGDGAEQVDASANTSVMLAPATEPEGMVGDGDRDREGQVDASANNTGTLNSSVRKNRSEMRDYFQIIPSVNREPAKARCNHCGRELTWGHGTSALHKHLKSCNKKRSAIEETLNPPSVGNSVQNGATISTNDSDGRKRMRVEYNVATTTHLWGKAEFLKRIQEIVLELRSIRGDVIEYLKDSIARSDQYQINNSDTRVRTSSSLPGKVYGRDVEKAKIIKAIKAAKSDNITVLPIVGILGVGKTALAKLVYNDPHVERKFERIWVWVSNIFDEVRVTREILDVVTLASHEGSRKRESYEGVSNYSKLLEVLKKHMACLSKRFLLVLDDVYDCMDNSQWEDLLDALGSSCTNGNVIIVTTRNLSVAKRLGTIKPVELRALGNDDFLQLFRACAFGDNNYKEHLDTGLQICAKLKGNPLAAKSAVEMLREQPSLRMCFLACSIFPSDHQFHIDGLVSMWISSGFVKYIETGWDYLNALVNSCFFEQVGTKDDSVGTKDDSILQQCYVMCGMVHEFARLVSRTDFATIDGLECKEVLPTVRHLSIQTDLVYHIDECENIVGNVKFEEKLQSIASSLRRLRTVILVGRYDSLFIQFKSFHTFISNLVNCTHLRYLKLENKGKSESLPISLSKFYHLEILDAGCQAIVHDMSDLISMRHLVLTKGACTPARSASLQMIHLEDCKGWQIIPSLESLSSLTKLKLRNMPEVTELLIPSLEELVLIDMPKLETCFSNSVRDLNSSLRVLEIRRCRVLKAFPLFESCENFEIDQKSWVPNISELTIHECPYLVVSNPLPSSSSFCKLSITDVSTLPTMEGSSNGEVKIGFYGDPSSIEFLDDKILSFHNLRTITRLKIVRCKKLSSISLEGFNLLVCLKRLKIKRCEIFFSTDVPSAHTHEDMAAADFDALPSLKRLSIQYCGMTGKWLSLILQHVRALEELHLAFVSLVNLVLVAQVLMLLNAEYGFPDWPCRPF</sequence>
<keyword evidence="4" id="KW-0862">Zinc</keyword>
<evidence type="ECO:0000256" key="4">
    <source>
        <dbReference type="ARBA" id="ARBA00022833"/>
    </source>
</evidence>
<keyword evidence="2" id="KW-0863">Zinc-finger</keyword>